<dbReference type="SUPFAM" id="SSF50486">
    <property type="entry name" value="FMT C-terminal domain-like"/>
    <property type="match status" value="1"/>
</dbReference>
<dbReference type="InterPro" id="IPR011034">
    <property type="entry name" value="Formyl_transferase-like_C_sf"/>
</dbReference>
<dbReference type="EMBL" id="JAFLVT010000001">
    <property type="protein sequence ID" value="MBO0448004.1"/>
    <property type="molecule type" value="Genomic_DNA"/>
</dbReference>
<dbReference type="Gene3D" id="3.10.300.10">
    <property type="entry name" value="Methylpurine-DNA glycosylase (MPG)"/>
    <property type="match status" value="1"/>
</dbReference>
<dbReference type="HAMAP" id="MF_00527">
    <property type="entry name" value="3MGH"/>
    <property type="match status" value="1"/>
</dbReference>
<sequence length="210" mass="23227">MSTLNEAQEIFNTKTTPEIAEYLIGMYVENVTPKGTTGGYIVDCEAYLGPEDEAAHSYGMRKTPRVRAMYEKAGSIYLYTMHTHLILNMVTQKPGIPQGVMIRGIEPAAGISLMQANRGGKYGPEISNGPGKLVAALGISKDLYGDSIFSSPLHLVPSKKREPKEILRLPRIGIPNKGKWTQMPLRYALAGNPYISQQKKAKITEDWGWK</sequence>
<dbReference type="RefSeq" id="WP_206902213.1">
    <property type="nucleotide sequence ID" value="NZ_JAFLVT010000001.1"/>
</dbReference>
<dbReference type="CDD" id="cd00540">
    <property type="entry name" value="AAG"/>
    <property type="match status" value="1"/>
</dbReference>
<evidence type="ECO:0000256" key="2">
    <source>
        <dbReference type="ARBA" id="ARBA00022763"/>
    </source>
</evidence>
<dbReference type="EC" id="3.2.2.-" evidence="5"/>
<evidence type="ECO:0000313" key="7">
    <source>
        <dbReference type="Proteomes" id="UP000664256"/>
    </source>
</evidence>
<comment type="caution">
    <text evidence="6">The sequence shown here is derived from an EMBL/GenBank/DDBJ whole genome shotgun (WGS) entry which is preliminary data.</text>
</comment>
<dbReference type="InterPro" id="IPR036995">
    <property type="entry name" value="MPG_sf"/>
</dbReference>
<keyword evidence="3 5" id="KW-0378">Hydrolase</keyword>
<accession>A0ABS3H4U1</accession>
<evidence type="ECO:0000256" key="5">
    <source>
        <dbReference type="HAMAP-Rule" id="MF_00527"/>
    </source>
</evidence>
<proteinExistence type="inferred from homology"/>
<dbReference type="PANTHER" id="PTHR10429:SF0">
    <property type="entry name" value="DNA-3-METHYLADENINE GLYCOSYLASE"/>
    <property type="match status" value="1"/>
</dbReference>
<evidence type="ECO:0000256" key="1">
    <source>
        <dbReference type="ARBA" id="ARBA00009232"/>
    </source>
</evidence>
<evidence type="ECO:0000256" key="3">
    <source>
        <dbReference type="ARBA" id="ARBA00022801"/>
    </source>
</evidence>
<organism evidence="6 7">
    <name type="scientific">Candidatus Enterococcus myersii</name>
    <dbReference type="NCBI Taxonomy" id="2815322"/>
    <lineage>
        <taxon>Bacteria</taxon>
        <taxon>Bacillati</taxon>
        <taxon>Bacillota</taxon>
        <taxon>Bacilli</taxon>
        <taxon>Lactobacillales</taxon>
        <taxon>Enterococcaceae</taxon>
        <taxon>Enterococcus</taxon>
    </lineage>
</organism>
<dbReference type="PANTHER" id="PTHR10429">
    <property type="entry name" value="DNA-3-METHYLADENINE GLYCOSYLASE"/>
    <property type="match status" value="1"/>
</dbReference>
<protein>
    <recommendedName>
        <fullName evidence="5">Putative 3-methyladenine DNA glycosylase</fullName>
        <ecNumber evidence="5">3.2.2.-</ecNumber>
    </recommendedName>
</protein>
<gene>
    <name evidence="6" type="ORF">JZO76_00485</name>
</gene>
<dbReference type="Pfam" id="PF02245">
    <property type="entry name" value="Pur_DNA_glyco"/>
    <property type="match status" value="1"/>
</dbReference>
<keyword evidence="2 5" id="KW-0227">DNA damage</keyword>
<dbReference type="Proteomes" id="UP000664256">
    <property type="component" value="Unassembled WGS sequence"/>
</dbReference>
<name>A0ABS3H4U1_9ENTE</name>
<keyword evidence="7" id="KW-1185">Reference proteome</keyword>
<dbReference type="InterPro" id="IPR003180">
    <property type="entry name" value="MPG"/>
</dbReference>
<evidence type="ECO:0000313" key="6">
    <source>
        <dbReference type="EMBL" id="MBO0448004.1"/>
    </source>
</evidence>
<keyword evidence="4 5" id="KW-0234">DNA repair</keyword>
<evidence type="ECO:0000256" key="4">
    <source>
        <dbReference type="ARBA" id="ARBA00023204"/>
    </source>
</evidence>
<comment type="similarity">
    <text evidence="1 5">Belongs to the DNA glycosylase MPG family.</text>
</comment>
<dbReference type="NCBIfam" id="TIGR00567">
    <property type="entry name" value="3mg"/>
    <property type="match status" value="1"/>
</dbReference>
<reference evidence="6 7" key="1">
    <citation type="submission" date="2021-03" db="EMBL/GenBank/DDBJ databases">
        <title>Enterococcal diversity collection.</title>
        <authorList>
            <person name="Gilmore M.S."/>
            <person name="Schwartzman J."/>
            <person name="Van Tyne D."/>
            <person name="Martin M."/>
            <person name="Earl A.M."/>
            <person name="Manson A.L."/>
            <person name="Straub T."/>
            <person name="Salamzade R."/>
            <person name="Saavedra J."/>
            <person name="Lebreton F."/>
            <person name="Prichula J."/>
            <person name="Schaufler K."/>
            <person name="Gaca A."/>
            <person name="Sgardioli B."/>
            <person name="Wagenaar J."/>
            <person name="Strong T."/>
        </authorList>
    </citation>
    <scope>NUCLEOTIDE SEQUENCE [LARGE SCALE GENOMIC DNA]</scope>
    <source>
        <strain evidence="6 7">MJM12</strain>
    </source>
</reference>